<dbReference type="OMA" id="PAVENTW"/>
<accession>A0A5M3MG44</accession>
<organism evidence="2 3">
    <name type="scientific">Coniophora puteana (strain RWD-64-598)</name>
    <name type="common">Brown rot fungus</name>
    <dbReference type="NCBI Taxonomy" id="741705"/>
    <lineage>
        <taxon>Eukaryota</taxon>
        <taxon>Fungi</taxon>
        <taxon>Dikarya</taxon>
        <taxon>Basidiomycota</taxon>
        <taxon>Agaricomycotina</taxon>
        <taxon>Agaricomycetes</taxon>
        <taxon>Agaricomycetidae</taxon>
        <taxon>Boletales</taxon>
        <taxon>Coniophorineae</taxon>
        <taxon>Coniophoraceae</taxon>
        <taxon>Coniophora</taxon>
    </lineage>
</organism>
<dbReference type="AlphaFoldDB" id="A0A5M3MG44"/>
<dbReference type="EMBL" id="JH711583">
    <property type="protein sequence ID" value="EIW78017.1"/>
    <property type="molecule type" value="Genomic_DNA"/>
</dbReference>
<reference evidence="3" key="1">
    <citation type="journal article" date="2012" name="Science">
        <title>The Paleozoic origin of enzymatic lignin decomposition reconstructed from 31 fungal genomes.</title>
        <authorList>
            <person name="Floudas D."/>
            <person name="Binder M."/>
            <person name="Riley R."/>
            <person name="Barry K."/>
            <person name="Blanchette R.A."/>
            <person name="Henrissat B."/>
            <person name="Martinez A.T."/>
            <person name="Otillar R."/>
            <person name="Spatafora J.W."/>
            <person name="Yadav J.S."/>
            <person name="Aerts A."/>
            <person name="Benoit I."/>
            <person name="Boyd A."/>
            <person name="Carlson A."/>
            <person name="Copeland A."/>
            <person name="Coutinho P.M."/>
            <person name="de Vries R.P."/>
            <person name="Ferreira P."/>
            <person name="Findley K."/>
            <person name="Foster B."/>
            <person name="Gaskell J."/>
            <person name="Glotzer D."/>
            <person name="Gorecki P."/>
            <person name="Heitman J."/>
            <person name="Hesse C."/>
            <person name="Hori C."/>
            <person name="Igarashi K."/>
            <person name="Jurgens J.A."/>
            <person name="Kallen N."/>
            <person name="Kersten P."/>
            <person name="Kohler A."/>
            <person name="Kuees U."/>
            <person name="Kumar T.K.A."/>
            <person name="Kuo A."/>
            <person name="LaButti K."/>
            <person name="Larrondo L.F."/>
            <person name="Lindquist E."/>
            <person name="Ling A."/>
            <person name="Lombard V."/>
            <person name="Lucas S."/>
            <person name="Lundell T."/>
            <person name="Martin R."/>
            <person name="McLaughlin D.J."/>
            <person name="Morgenstern I."/>
            <person name="Morin E."/>
            <person name="Murat C."/>
            <person name="Nagy L.G."/>
            <person name="Nolan M."/>
            <person name="Ohm R.A."/>
            <person name="Patyshakuliyeva A."/>
            <person name="Rokas A."/>
            <person name="Ruiz-Duenas F.J."/>
            <person name="Sabat G."/>
            <person name="Salamov A."/>
            <person name="Samejima M."/>
            <person name="Schmutz J."/>
            <person name="Slot J.C."/>
            <person name="St John F."/>
            <person name="Stenlid J."/>
            <person name="Sun H."/>
            <person name="Sun S."/>
            <person name="Syed K."/>
            <person name="Tsang A."/>
            <person name="Wiebenga A."/>
            <person name="Young D."/>
            <person name="Pisabarro A."/>
            <person name="Eastwood D.C."/>
            <person name="Martin F."/>
            <person name="Cullen D."/>
            <person name="Grigoriev I.V."/>
            <person name="Hibbett D.S."/>
        </authorList>
    </citation>
    <scope>NUCLEOTIDE SEQUENCE [LARGE SCALE GENOMIC DNA]</scope>
    <source>
        <strain evidence="3">RWD-64-598 SS2</strain>
    </source>
</reference>
<dbReference type="Proteomes" id="UP000053558">
    <property type="component" value="Unassembled WGS sequence"/>
</dbReference>
<evidence type="ECO:0000313" key="2">
    <source>
        <dbReference type="EMBL" id="EIW78017.1"/>
    </source>
</evidence>
<name>A0A5M3MG44_CONPW</name>
<evidence type="ECO:0000313" key="3">
    <source>
        <dbReference type="Proteomes" id="UP000053558"/>
    </source>
</evidence>
<feature type="region of interest" description="Disordered" evidence="1">
    <location>
        <begin position="424"/>
        <end position="461"/>
    </location>
</feature>
<protein>
    <submittedName>
        <fullName evidence="2">Uncharacterized protein</fullName>
    </submittedName>
</protein>
<evidence type="ECO:0000256" key="1">
    <source>
        <dbReference type="SAM" id="MobiDB-lite"/>
    </source>
</evidence>
<comment type="caution">
    <text evidence="2">The sequence shown here is derived from an EMBL/GenBank/DDBJ whole genome shotgun (WGS) entry which is preliminary data.</text>
</comment>
<feature type="compositionally biased region" description="Low complexity" evidence="1">
    <location>
        <begin position="424"/>
        <end position="435"/>
    </location>
</feature>
<dbReference type="KEGG" id="cput:CONPUDRAFT_146078"/>
<keyword evidence="3" id="KW-1185">Reference proteome</keyword>
<dbReference type="OrthoDB" id="3041043at2759"/>
<feature type="compositionally biased region" description="Polar residues" evidence="1">
    <location>
        <begin position="444"/>
        <end position="458"/>
    </location>
</feature>
<sequence>MSPQPDHVDHLFSRPSVYETLFSMLSPRESIQVSRSCQAAHDAYLNFTHRAYDINRHLFYFFSDPVAFRSLQARTGTLISGSDALQFLERTVYPGSNLNIYTHPGHTLEVLDWLVNAEGYRYAPFPRRPRNYRDDVKPWDPQQSSMRWNTWVRDNGTGENGLGKIYPFTKVSGYGGERLRVQVMEAHMSPFIAITSFYSTCTMNIIAFDCAYSLYPVQTFEDRETLVTSKEIDKSHIDKYTRRGWSVVRVPFCPADARYKTSRWQPAAFRTPLDSRTWRVRLDMTGVETRPSLNPPPLSTSLPWDPVVANSWELNTLDACQKGAALPDHSDCTQPAMTCHHSQLHSGFFRYTYAVADAALPMFIDQYGNDDIRRNPQAWLDAEFPRYVQKALGELFRMSGGDTFPAISEQMAYLSNLLPNRQASSSSMQQPISVSTPSPAPLSRPSQITPDSRTSNAPSLKHNLAQALPRLRGMFE</sequence>
<proteinExistence type="predicted"/>
<gene>
    <name evidence="2" type="ORF">CONPUDRAFT_146078</name>
</gene>
<dbReference type="RefSeq" id="XP_007772292.1">
    <property type="nucleotide sequence ID" value="XM_007774102.1"/>
</dbReference>
<dbReference type="GeneID" id="19202151"/>